<dbReference type="EMBL" id="LR796736">
    <property type="protein sequence ID" value="CAB4162600.1"/>
    <property type="molecule type" value="Genomic_DNA"/>
</dbReference>
<evidence type="ECO:0000313" key="1">
    <source>
        <dbReference type="EMBL" id="CAB4162600.1"/>
    </source>
</evidence>
<gene>
    <name evidence="1" type="ORF">UFOVP785_66</name>
</gene>
<reference evidence="1" key="1">
    <citation type="submission" date="2020-04" db="EMBL/GenBank/DDBJ databases">
        <authorList>
            <person name="Chiriac C."/>
            <person name="Salcher M."/>
            <person name="Ghai R."/>
            <person name="Kavagutti S V."/>
        </authorList>
    </citation>
    <scope>NUCLEOTIDE SEQUENCE</scope>
</reference>
<name>A0A6J5NS33_9CAUD</name>
<accession>A0A6J5NS33</accession>
<protein>
    <submittedName>
        <fullName evidence="1">Uncharacterized protein</fullName>
    </submittedName>
</protein>
<proteinExistence type="predicted"/>
<organism evidence="1">
    <name type="scientific">uncultured Caudovirales phage</name>
    <dbReference type="NCBI Taxonomy" id="2100421"/>
    <lineage>
        <taxon>Viruses</taxon>
        <taxon>Duplodnaviria</taxon>
        <taxon>Heunggongvirae</taxon>
        <taxon>Uroviricota</taxon>
        <taxon>Caudoviricetes</taxon>
        <taxon>Peduoviridae</taxon>
        <taxon>Maltschvirus</taxon>
        <taxon>Maltschvirus maltsch</taxon>
    </lineage>
</organism>
<sequence length="88" mass="10156">MKVLEVIAPQLEWIAKQYPNKGTWLSACGEYLIFVNDQGTFDVYLETIRLDCPVPWRISDPFKTFAEAIKHCEVYDAQISSVQTKEEV</sequence>